<evidence type="ECO:0000313" key="3">
    <source>
        <dbReference type="WBParaSite" id="mrna-Wban_06114"/>
    </source>
</evidence>
<accession>A0AAF5PVD3</accession>
<sequence>MVLQDKIGENSTVTPLPVELNEGEKALDGEKKDGERANGLPTKPPSADGEKMEGFRANGLKIAGESTDGDTIPGDNAFGDKIDGASAAGLKIPGLRENGDRIRAANATGDKTAGLATLGDKIVARNAPGLNTEGPRTDGDKSVSANAAGDRMDAAPPGLRIVLTKAEGARTFCRFRRIFKEECIFAILRISLRMCRCMSSSLSDKKKSNALLSFKGDCGP</sequence>
<reference evidence="2" key="2">
    <citation type="journal article" date="2016" name="Mol. Ecol.">
        <title>Population genomics of the filarial nematode parasite Wuchereria bancrofti from mosquitoes.</title>
        <authorList>
            <person name="Small S.T."/>
            <person name="Reimer L.J."/>
            <person name="Tisch D.J."/>
            <person name="King C.L."/>
            <person name="Christensen B.M."/>
            <person name="Siba P.M."/>
            <person name="Kazura J.W."/>
            <person name="Serre D."/>
            <person name="Zimmerman P.A."/>
        </authorList>
    </citation>
    <scope>NUCLEOTIDE SEQUENCE</scope>
    <source>
        <strain evidence="2">pt0022</strain>
    </source>
</reference>
<dbReference type="AlphaFoldDB" id="A0AAF5PVD3"/>
<evidence type="ECO:0000313" key="2">
    <source>
        <dbReference type="Proteomes" id="UP000093561"/>
    </source>
</evidence>
<reference evidence="2" key="1">
    <citation type="submission" date="2015-03" db="EMBL/GenBank/DDBJ databases">
        <title>Wuchereria bancrofti Genome Sequencing Papua New Guinea Strain.</title>
        <authorList>
            <person name="Small S.T."/>
            <person name="Serre D."/>
            <person name="Zimmerman P.A."/>
        </authorList>
    </citation>
    <scope>NUCLEOTIDE SEQUENCE [LARGE SCALE GENOMIC DNA]</scope>
    <source>
        <strain evidence="2">pt0022</strain>
    </source>
</reference>
<feature type="compositionally biased region" description="Basic and acidic residues" evidence="1">
    <location>
        <begin position="22"/>
        <end position="36"/>
    </location>
</feature>
<organism evidence="2 3">
    <name type="scientific">Wuchereria bancrofti</name>
    <dbReference type="NCBI Taxonomy" id="6293"/>
    <lineage>
        <taxon>Eukaryota</taxon>
        <taxon>Metazoa</taxon>
        <taxon>Ecdysozoa</taxon>
        <taxon>Nematoda</taxon>
        <taxon>Chromadorea</taxon>
        <taxon>Rhabditida</taxon>
        <taxon>Spirurina</taxon>
        <taxon>Spiruromorpha</taxon>
        <taxon>Filarioidea</taxon>
        <taxon>Onchocercidae</taxon>
        <taxon>Wuchereria</taxon>
    </lineage>
</organism>
<proteinExistence type="predicted"/>
<dbReference type="Proteomes" id="UP000093561">
    <property type="component" value="Unassembled WGS sequence"/>
</dbReference>
<feature type="region of interest" description="Disordered" evidence="1">
    <location>
        <begin position="1"/>
        <end position="54"/>
    </location>
</feature>
<evidence type="ECO:0000256" key="1">
    <source>
        <dbReference type="SAM" id="MobiDB-lite"/>
    </source>
</evidence>
<dbReference type="WBParaSite" id="mrna-Wban_06114">
    <property type="protein sequence ID" value="mrna-Wban_06114"/>
    <property type="gene ID" value="Wban_06114"/>
</dbReference>
<name>A0AAF5PVD3_WUCBA</name>
<reference evidence="3" key="3">
    <citation type="submission" date="2024-02" db="UniProtKB">
        <authorList>
            <consortium name="WormBaseParasite"/>
        </authorList>
    </citation>
    <scope>IDENTIFICATION</scope>
    <source>
        <strain evidence="3">pt0022</strain>
    </source>
</reference>
<protein>
    <submittedName>
        <fullName evidence="3">Uncharacterized protein</fullName>
    </submittedName>
</protein>